<evidence type="ECO:0000256" key="1">
    <source>
        <dbReference type="SAM" id="MobiDB-lite"/>
    </source>
</evidence>
<dbReference type="EMBL" id="HBIO01018063">
    <property type="protein sequence ID" value="CAE0469018.1"/>
    <property type="molecule type" value="Transcribed_RNA"/>
</dbReference>
<feature type="region of interest" description="Disordered" evidence="1">
    <location>
        <begin position="367"/>
        <end position="395"/>
    </location>
</feature>
<reference evidence="2" key="1">
    <citation type="submission" date="2021-01" db="EMBL/GenBank/DDBJ databases">
        <authorList>
            <person name="Corre E."/>
            <person name="Pelletier E."/>
            <person name="Niang G."/>
            <person name="Scheremetjew M."/>
            <person name="Finn R."/>
            <person name="Kale V."/>
            <person name="Holt S."/>
            <person name="Cochrane G."/>
            <person name="Meng A."/>
            <person name="Brown T."/>
            <person name="Cohen L."/>
        </authorList>
    </citation>
    <scope>NUCLEOTIDE SEQUENCE</scope>
    <source>
        <strain evidence="2">MM31A-1</strain>
    </source>
</reference>
<feature type="region of interest" description="Disordered" evidence="1">
    <location>
        <begin position="404"/>
        <end position="423"/>
    </location>
</feature>
<feature type="compositionally biased region" description="Basic and acidic residues" evidence="1">
    <location>
        <begin position="367"/>
        <end position="383"/>
    </location>
</feature>
<organism evidence="2">
    <name type="scientific">Chaetoceros debilis</name>
    <dbReference type="NCBI Taxonomy" id="122233"/>
    <lineage>
        <taxon>Eukaryota</taxon>
        <taxon>Sar</taxon>
        <taxon>Stramenopiles</taxon>
        <taxon>Ochrophyta</taxon>
        <taxon>Bacillariophyta</taxon>
        <taxon>Coscinodiscophyceae</taxon>
        <taxon>Chaetocerotophycidae</taxon>
        <taxon>Chaetocerotales</taxon>
        <taxon>Chaetocerotaceae</taxon>
        <taxon>Chaetoceros</taxon>
    </lineage>
</organism>
<dbReference type="AlphaFoldDB" id="A0A7S3Q8J5"/>
<sequence length="806" mass="89003">MASLKITDESSQQLGLLDNRRSEVVENEVTGALHMNASPAPQERKHDLLDRCLDLALMHVSPDKLMVDTSSSKLIGIGDMNMNVSEHSESKMEQQPKPKASVLDYNQNNDAKNIDDQHQSQVHKTDYCHDPAVIKPANIDSPIFSNGTSITANMSSVTSMGSNSNTTDPTSVPSNVGDAANIEATTTATTAPTRNTCTMTQQIPIECFHDKDEISIHHVESKLKITILNLSGIVVRAIENVNEFGSPSKRRAQNFSITASVSFTGSCDPADLRVVSSGLCSSTGRLQCESQAVVVPNGMTDGLVAVWDDSRPTLDLQDLLNEGAADENNTSLYTTDKIIFGKKRGVILACPDVNPHLFVTVRDTIQEKAEDRQQQQPSERESESAQTPTSSEENAYELAIESGTSLPSWESNANEGGTNFSTLQRTHSTQSDYKFTVVNTPSAADLDTSSVPEILEIQVALHINQIPNGQDHDDERKACYGYGYGYGYGKQKINDEYEDLNSVRSSCPPESGAVAHLVLFPDILRGDNFNSGHNGDPNSDEDEIDTSRIIELPVRKPFSRGVSNVSGENNRGIHDWEMKGKRFARDPEAYVDLEDDAIIRLKIERCTVNEEKSLKRRDECMDAWMEEEESKRDLETDVLNEFGHTLTGTKVSRSLFDDDVQLNINHTNHTRQTDQTDKRVNKADYDVEDLIREPSEKEEEELYNNALHDSLVGQVNSSRGEDEESTVDEENEGIEYEYKMSNENLQSTPSPGHEAHISCGRGLTLDGLLRSLSGMFMHCSDEVHHQVLTGGGASMDSTIFTSGSMR</sequence>
<name>A0A7S3Q8J5_9STRA</name>
<evidence type="ECO:0000313" key="2">
    <source>
        <dbReference type="EMBL" id="CAE0469018.1"/>
    </source>
</evidence>
<accession>A0A7S3Q8J5</accession>
<protein>
    <submittedName>
        <fullName evidence="2">Uncharacterized protein</fullName>
    </submittedName>
</protein>
<proteinExistence type="predicted"/>
<gene>
    <name evidence="2" type="ORF">CDEB00056_LOCUS13871</name>
</gene>